<proteinExistence type="inferred from homology"/>
<organism evidence="5 6">
    <name type="scientific">Cadophora malorum</name>
    <dbReference type="NCBI Taxonomy" id="108018"/>
    <lineage>
        <taxon>Eukaryota</taxon>
        <taxon>Fungi</taxon>
        <taxon>Dikarya</taxon>
        <taxon>Ascomycota</taxon>
        <taxon>Pezizomycotina</taxon>
        <taxon>Leotiomycetes</taxon>
        <taxon>Helotiales</taxon>
        <taxon>Ploettnerulaceae</taxon>
        <taxon>Cadophora</taxon>
    </lineage>
</organism>
<dbReference type="OrthoDB" id="74360at2759"/>
<comment type="similarity">
    <text evidence="1">Belongs to the FAD-binding monooxygenase family.</text>
</comment>
<accession>A0A8H7SWD5</accession>
<dbReference type="PANTHER" id="PTHR42877:SF8">
    <property type="entry name" value="MONOOXYGENASE"/>
    <property type="match status" value="1"/>
</dbReference>
<protein>
    <recommendedName>
        <fullName evidence="7">Sterigmatocystin biosynthesis monooxygenase stcW</fullName>
    </recommendedName>
</protein>
<dbReference type="GO" id="GO:0004499">
    <property type="term" value="F:N,N-dimethylaniline monooxygenase activity"/>
    <property type="evidence" value="ECO:0007669"/>
    <property type="project" value="InterPro"/>
</dbReference>
<dbReference type="Pfam" id="PF00743">
    <property type="entry name" value="FMO-like"/>
    <property type="match status" value="1"/>
</dbReference>
<dbReference type="GO" id="GO:0050661">
    <property type="term" value="F:NADP binding"/>
    <property type="evidence" value="ECO:0007669"/>
    <property type="project" value="InterPro"/>
</dbReference>
<evidence type="ECO:0000256" key="2">
    <source>
        <dbReference type="ARBA" id="ARBA00022630"/>
    </source>
</evidence>
<evidence type="ECO:0000256" key="4">
    <source>
        <dbReference type="ARBA" id="ARBA00023002"/>
    </source>
</evidence>
<dbReference type="InterPro" id="IPR036188">
    <property type="entry name" value="FAD/NAD-bd_sf"/>
</dbReference>
<dbReference type="Proteomes" id="UP000664132">
    <property type="component" value="Unassembled WGS sequence"/>
</dbReference>
<keyword evidence="6" id="KW-1185">Reference proteome</keyword>
<gene>
    <name evidence="5" type="ORF">IFR04_016172</name>
</gene>
<dbReference type="Gene3D" id="3.50.50.60">
    <property type="entry name" value="FAD/NAD(P)-binding domain"/>
    <property type="match status" value="2"/>
</dbReference>
<evidence type="ECO:0008006" key="7">
    <source>
        <dbReference type="Google" id="ProtNLM"/>
    </source>
</evidence>
<reference evidence="5" key="1">
    <citation type="submission" date="2021-02" db="EMBL/GenBank/DDBJ databases">
        <title>Genome sequence Cadophora malorum strain M34.</title>
        <authorList>
            <person name="Stefanovic E."/>
            <person name="Vu D."/>
            <person name="Scully C."/>
            <person name="Dijksterhuis J."/>
            <person name="Roader J."/>
            <person name="Houbraken J."/>
        </authorList>
    </citation>
    <scope>NUCLEOTIDE SEQUENCE</scope>
    <source>
        <strain evidence="5">M34</strain>
    </source>
</reference>
<sequence>MSEEPGLKTDILVVHATYQATFIAIPSRRIHDGAISEKQNETMCGAFADLFTLCSFSSWNEIGKYLEDVSEKYQCAPFIKLRNKVVSAVWNEESAKWDLTILNDQYTIFRDSCDVLLNGAGILNNWKLPSIKGLEKFTGPTVHSAAWPKDLKISDQRVAVIGSGSSAIQIIPSIQPIAKRVDAYLRSRTWIQPKELDPLVAERRANGVSYEYTTAEKEAFEDPQILLAYRKKLESNFNSLYNALLKSSEGQKEARTAFREDMEKKLRRKPELIEKLIPDWEVGCRRLTPGLGYLEALCEDNVDVVANTEIAEVTETGITDDNGVHREVDVLVCATGFDVSFKPHFDLVGRGGRNLAEDVVWGENPQAYLTLAIPDFPNYFVFNGPNACVGNGSLIPVIETAGEYIIKAISRMQRHGVRSLEVRRDAVADLTEHIDVYMPRTVWSGNCRSWYKNGTADGRVTAIWPGSSLHFMDVLKDPRWEDFKWTYDGGNRFSFLGNGRSQIESGGDLAYYLEQPIADFPVPRH</sequence>
<evidence type="ECO:0000313" key="5">
    <source>
        <dbReference type="EMBL" id="KAG4410689.1"/>
    </source>
</evidence>
<dbReference type="InterPro" id="IPR020946">
    <property type="entry name" value="Flavin_mOase-like"/>
</dbReference>
<dbReference type="PANTHER" id="PTHR42877">
    <property type="entry name" value="L-ORNITHINE N(5)-MONOOXYGENASE-RELATED"/>
    <property type="match status" value="1"/>
</dbReference>
<evidence type="ECO:0000256" key="3">
    <source>
        <dbReference type="ARBA" id="ARBA00022827"/>
    </source>
</evidence>
<dbReference type="GO" id="GO:0050660">
    <property type="term" value="F:flavin adenine dinucleotide binding"/>
    <property type="evidence" value="ECO:0007669"/>
    <property type="project" value="InterPro"/>
</dbReference>
<dbReference type="AlphaFoldDB" id="A0A8H7SWD5"/>
<keyword evidence="3" id="KW-0274">FAD</keyword>
<keyword evidence="4" id="KW-0560">Oxidoreductase</keyword>
<keyword evidence="2" id="KW-0285">Flavoprotein</keyword>
<dbReference type="InterPro" id="IPR051209">
    <property type="entry name" value="FAD-bind_Monooxygenase_sf"/>
</dbReference>
<dbReference type="SUPFAM" id="SSF51905">
    <property type="entry name" value="FAD/NAD(P)-binding domain"/>
    <property type="match status" value="2"/>
</dbReference>
<dbReference type="EMBL" id="JAFJYH010000615">
    <property type="protein sequence ID" value="KAG4410689.1"/>
    <property type="molecule type" value="Genomic_DNA"/>
</dbReference>
<comment type="caution">
    <text evidence="5">The sequence shown here is derived from an EMBL/GenBank/DDBJ whole genome shotgun (WGS) entry which is preliminary data.</text>
</comment>
<name>A0A8H7SWD5_9HELO</name>
<evidence type="ECO:0000256" key="1">
    <source>
        <dbReference type="ARBA" id="ARBA00010139"/>
    </source>
</evidence>
<evidence type="ECO:0000313" key="6">
    <source>
        <dbReference type="Proteomes" id="UP000664132"/>
    </source>
</evidence>